<keyword evidence="7" id="KW-1185">Reference proteome</keyword>
<accession>A0ABR3S380</accession>
<dbReference type="PANTHER" id="PTHR33112">
    <property type="entry name" value="DOMAIN PROTEIN, PUTATIVE-RELATED"/>
    <property type="match status" value="1"/>
</dbReference>
<protein>
    <recommendedName>
        <fullName evidence="5">MYND-type domain-containing protein</fullName>
    </recommendedName>
</protein>
<dbReference type="PROSITE" id="PS50865">
    <property type="entry name" value="ZF_MYND_2"/>
    <property type="match status" value="1"/>
</dbReference>
<reference evidence="6 7" key="1">
    <citation type="submission" date="2024-02" db="EMBL/GenBank/DDBJ databases">
        <title>De novo assembly and annotation of 12 fungi associated with fruit tree decline syndrome in Ontario, Canada.</title>
        <authorList>
            <person name="Sulman M."/>
            <person name="Ellouze W."/>
            <person name="Ilyukhin E."/>
        </authorList>
    </citation>
    <scope>NUCLEOTIDE SEQUENCE [LARGE SCALE GENOMIC DNA]</scope>
    <source>
        <strain evidence="6 7">M42-189</strain>
    </source>
</reference>
<dbReference type="Gene3D" id="6.10.140.2220">
    <property type="match status" value="1"/>
</dbReference>
<evidence type="ECO:0000259" key="5">
    <source>
        <dbReference type="PROSITE" id="PS50865"/>
    </source>
</evidence>
<sequence length="933" mass="104617">MQRLCIYCRRLEVVGQPCPQVSAGTQPEFQPSSTASLLIEQDEKLIASLQSKPSSLCARCVNYNIVGAFTESKPLDDVEILKLDKLGPDAQTARRQYYDSLRPFKLRLGYPSEIVLTPSCQLCRLLYWILPRRIEDAKLELHLEPYPAHIRESGWDTLSEYTKQHAAIFLGLASIESVLMSGISQPLNATSDHMMEGMMTGPAIGIEMPSPGRSAFNVQEYGSAVDLSLLRKSLDYCLENHGSFCQAEKPKDICEISVVDVCSRTVIPYPDTSEYVALSYVWGGVQPQKDALANGCLPQTIEDAIFVTKGLGFRYLWVDALCINQSPKTPEEIAFKHKQLGMMATIYGCAALTIVALTGKDSNAGIAGISVPRPTQCREVIHGRTFRTVPETSESSRATVDWPTRAWTLQEENLSLRLFSFGASEVSIRCLLSQASESIDPITNVKLPEETNQVLSAVYLVMRPQSSSDPNTPDPPELINGRMRLFDGMLHEYTKRRMTNTSDSLNAFLGMISAFERRLFKTKFLHAFPSWCWSGWEGVVSFPEDVLHSFDNARQTTVGVDQEQRAVLGLRGQTQRFVEIDLEPNIESCNGDEITIAGCWAASKASSNLITGCVVCGKQDNLQKCSQCKVVFFCGQEHQRSYWASHKTICKKIGKQLKFLNLAHENGRDALMLYMEELKAAGVQELATVQPVHQLKLAELMLKINTRLAVETAFDRLRFIKKVSDGLKTDLLLMVSSCLIRLNRDQEAYNYLRHWMSPDALTDHDSSGPPKIFWNKVDYDLLESPQLFYDKSPSMAFMGTMFLLKLRMLQGLFTDQDWKEMIGDIMDQEAMEQARESGSGPTKEKHVQAGKLDNATKLIQDLGQIYAFVKQGQSDFWTKLRTAHQSLGPRHDCTGLETQPMLHCYTAFVDTERGLEALRNFTILGEDISASIH</sequence>
<keyword evidence="3" id="KW-0862">Zinc</keyword>
<dbReference type="SUPFAM" id="SSF144232">
    <property type="entry name" value="HIT/MYND zinc finger-like"/>
    <property type="match status" value="1"/>
</dbReference>
<dbReference type="Proteomes" id="UP001521785">
    <property type="component" value="Unassembled WGS sequence"/>
</dbReference>
<evidence type="ECO:0000313" key="7">
    <source>
        <dbReference type="Proteomes" id="UP001521785"/>
    </source>
</evidence>
<name>A0ABR3S380_9PLEO</name>
<feature type="domain" description="MYND-type" evidence="5">
    <location>
        <begin position="613"/>
        <end position="650"/>
    </location>
</feature>
<dbReference type="Pfam" id="PF06985">
    <property type="entry name" value="HET"/>
    <property type="match status" value="1"/>
</dbReference>
<evidence type="ECO:0000256" key="3">
    <source>
        <dbReference type="ARBA" id="ARBA00022833"/>
    </source>
</evidence>
<gene>
    <name evidence="6" type="ORF">SLS60_002347</name>
</gene>
<dbReference type="InterPro" id="IPR002893">
    <property type="entry name" value="Znf_MYND"/>
</dbReference>
<dbReference type="EMBL" id="JAKJXO020000002">
    <property type="protein sequence ID" value="KAL1610677.1"/>
    <property type="molecule type" value="Genomic_DNA"/>
</dbReference>
<keyword evidence="2 4" id="KW-0863">Zinc-finger</keyword>
<dbReference type="InterPro" id="IPR010730">
    <property type="entry name" value="HET"/>
</dbReference>
<evidence type="ECO:0000256" key="1">
    <source>
        <dbReference type="ARBA" id="ARBA00022723"/>
    </source>
</evidence>
<dbReference type="Pfam" id="PF01753">
    <property type="entry name" value="zf-MYND"/>
    <property type="match status" value="1"/>
</dbReference>
<keyword evidence="1" id="KW-0479">Metal-binding</keyword>
<evidence type="ECO:0000256" key="4">
    <source>
        <dbReference type="PROSITE-ProRule" id="PRU00134"/>
    </source>
</evidence>
<evidence type="ECO:0000313" key="6">
    <source>
        <dbReference type="EMBL" id="KAL1610677.1"/>
    </source>
</evidence>
<dbReference type="PROSITE" id="PS01360">
    <property type="entry name" value="ZF_MYND_1"/>
    <property type="match status" value="1"/>
</dbReference>
<organism evidence="6 7">
    <name type="scientific">Paraconiothyrium brasiliense</name>
    <dbReference type="NCBI Taxonomy" id="300254"/>
    <lineage>
        <taxon>Eukaryota</taxon>
        <taxon>Fungi</taxon>
        <taxon>Dikarya</taxon>
        <taxon>Ascomycota</taxon>
        <taxon>Pezizomycotina</taxon>
        <taxon>Dothideomycetes</taxon>
        <taxon>Pleosporomycetidae</taxon>
        <taxon>Pleosporales</taxon>
        <taxon>Massarineae</taxon>
        <taxon>Didymosphaeriaceae</taxon>
        <taxon>Paraconiothyrium</taxon>
    </lineage>
</organism>
<proteinExistence type="predicted"/>
<evidence type="ECO:0000256" key="2">
    <source>
        <dbReference type="ARBA" id="ARBA00022771"/>
    </source>
</evidence>
<dbReference type="PANTHER" id="PTHR33112:SF12">
    <property type="entry name" value="HETEROKARYON INCOMPATIBILITY DOMAIN-CONTAINING PROTEIN"/>
    <property type="match status" value="1"/>
</dbReference>
<comment type="caution">
    <text evidence="6">The sequence shown here is derived from an EMBL/GenBank/DDBJ whole genome shotgun (WGS) entry which is preliminary data.</text>
</comment>